<evidence type="ECO:0000259" key="5">
    <source>
        <dbReference type="PROSITE" id="PS50846"/>
    </source>
</evidence>
<sequence>MGEEVEKDELNKKSEEEQKDTEESKEAAAAAAPLPPPPPPQEIVLRVYMHCEGCAKKVRKCLKGLQGVEEVETDCKAHKVIVKGEKADPLKVLGVLQRKCNRQVELVSPIPKPKTEEENKIEETKENVKPEEKKPEIITAVVKVHMHCDACAQKIQKCILKMEGVEAASVDMKSSEATVKGGFEASKLVEYLYKKTGKHAAIVKTEAEEKKNKEEEKVENEEEKTKSSEVEQKQEEEKKKKKSSNKQEEELLGKGEEGAKTEKEETKVVAEVLKAHELYHHPIHYLNQFNVDPPYHHPIQFNTEYVYPPQMFSDENPNACSLM</sequence>
<dbReference type="PROSITE" id="PS50846">
    <property type="entry name" value="HMA_2"/>
    <property type="match status" value="2"/>
</dbReference>
<keyword evidence="2" id="KW-0449">Lipoprotein</keyword>
<feature type="domain" description="HMA" evidence="5">
    <location>
        <begin position="137"/>
        <end position="201"/>
    </location>
</feature>
<evidence type="ECO:0000256" key="2">
    <source>
        <dbReference type="ARBA" id="ARBA00023289"/>
    </source>
</evidence>
<accession>A0AAP0I4K8</accession>
<dbReference type="InterPro" id="IPR006121">
    <property type="entry name" value="HMA_dom"/>
</dbReference>
<comment type="similarity">
    <text evidence="3">Belongs to the HIPP family.</text>
</comment>
<dbReference type="EMBL" id="JBBNAF010000010">
    <property type="protein sequence ID" value="KAK9108529.1"/>
    <property type="molecule type" value="Genomic_DNA"/>
</dbReference>
<dbReference type="Proteomes" id="UP001420932">
    <property type="component" value="Unassembled WGS sequence"/>
</dbReference>
<name>A0AAP0I4K8_9MAGN</name>
<organism evidence="6 7">
    <name type="scientific">Stephania yunnanensis</name>
    <dbReference type="NCBI Taxonomy" id="152371"/>
    <lineage>
        <taxon>Eukaryota</taxon>
        <taxon>Viridiplantae</taxon>
        <taxon>Streptophyta</taxon>
        <taxon>Embryophyta</taxon>
        <taxon>Tracheophyta</taxon>
        <taxon>Spermatophyta</taxon>
        <taxon>Magnoliopsida</taxon>
        <taxon>Ranunculales</taxon>
        <taxon>Menispermaceae</taxon>
        <taxon>Menispermoideae</taxon>
        <taxon>Cissampelideae</taxon>
        <taxon>Stephania</taxon>
    </lineage>
</organism>
<evidence type="ECO:0000313" key="6">
    <source>
        <dbReference type="EMBL" id="KAK9108529.1"/>
    </source>
</evidence>
<dbReference type="GO" id="GO:0046872">
    <property type="term" value="F:metal ion binding"/>
    <property type="evidence" value="ECO:0007669"/>
    <property type="project" value="UniProtKB-KW"/>
</dbReference>
<feature type="compositionally biased region" description="Basic and acidic residues" evidence="4">
    <location>
        <begin position="223"/>
        <end position="238"/>
    </location>
</feature>
<keyword evidence="1" id="KW-0479">Metal-binding</keyword>
<feature type="region of interest" description="Disordered" evidence="4">
    <location>
        <begin position="1"/>
        <end position="41"/>
    </location>
</feature>
<feature type="compositionally biased region" description="Basic and acidic residues" evidence="4">
    <location>
        <begin position="207"/>
        <end position="216"/>
    </location>
</feature>
<keyword evidence="2" id="KW-0636">Prenylation</keyword>
<gene>
    <name evidence="6" type="ORF">Syun_024540</name>
</gene>
<feature type="region of interest" description="Disordered" evidence="4">
    <location>
        <begin position="207"/>
        <end position="264"/>
    </location>
</feature>
<feature type="domain" description="HMA" evidence="5">
    <location>
        <begin position="40"/>
        <end position="107"/>
    </location>
</feature>
<feature type="compositionally biased region" description="Basic and acidic residues" evidence="4">
    <location>
        <begin position="8"/>
        <end position="26"/>
    </location>
</feature>
<evidence type="ECO:0000256" key="1">
    <source>
        <dbReference type="ARBA" id="ARBA00022723"/>
    </source>
</evidence>
<feature type="compositionally biased region" description="Basic and acidic residues" evidence="4">
    <location>
        <begin position="245"/>
        <end position="264"/>
    </location>
</feature>
<evidence type="ECO:0000256" key="4">
    <source>
        <dbReference type="SAM" id="MobiDB-lite"/>
    </source>
</evidence>
<evidence type="ECO:0000256" key="3">
    <source>
        <dbReference type="ARBA" id="ARBA00024045"/>
    </source>
</evidence>
<dbReference type="Gene3D" id="3.30.70.100">
    <property type="match status" value="2"/>
</dbReference>
<reference evidence="6 7" key="1">
    <citation type="submission" date="2024-01" db="EMBL/GenBank/DDBJ databases">
        <title>Genome assemblies of Stephania.</title>
        <authorList>
            <person name="Yang L."/>
        </authorList>
    </citation>
    <scope>NUCLEOTIDE SEQUENCE [LARGE SCALE GENOMIC DNA]</scope>
    <source>
        <strain evidence="6">YNDBR</strain>
        <tissue evidence="6">Leaf</tissue>
    </source>
</reference>
<keyword evidence="7" id="KW-1185">Reference proteome</keyword>
<protein>
    <recommendedName>
        <fullName evidence="5">HMA domain-containing protein</fullName>
    </recommendedName>
</protein>
<comment type="caution">
    <text evidence="6">The sequence shown here is derived from an EMBL/GenBank/DDBJ whole genome shotgun (WGS) entry which is preliminary data.</text>
</comment>
<proteinExistence type="inferred from homology"/>
<dbReference type="PANTHER" id="PTHR46195">
    <property type="entry name" value="HEAVY METAL-ASSOCIATED ISOPRENYLATED PLANT PROTEIN 7"/>
    <property type="match status" value="1"/>
</dbReference>
<dbReference type="InterPro" id="IPR044577">
    <property type="entry name" value="HIPP4/7/8/17/18/19"/>
</dbReference>
<dbReference type="CDD" id="cd00371">
    <property type="entry name" value="HMA"/>
    <property type="match status" value="2"/>
</dbReference>
<dbReference type="PANTHER" id="PTHR46195:SF2">
    <property type="entry name" value="HEAVY METAL-ASSOCIATED ISOPRENYLATED PLANT PROTEIN 7"/>
    <property type="match status" value="1"/>
</dbReference>
<dbReference type="AlphaFoldDB" id="A0AAP0I4K8"/>
<dbReference type="SUPFAM" id="SSF55008">
    <property type="entry name" value="HMA, heavy metal-associated domain"/>
    <property type="match status" value="2"/>
</dbReference>
<evidence type="ECO:0000313" key="7">
    <source>
        <dbReference type="Proteomes" id="UP001420932"/>
    </source>
</evidence>
<dbReference type="Pfam" id="PF00403">
    <property type="entry name" value="HMA"/>
    <property type="match status" value="2"/>
</dbReference>
<dbReference type="InterPro" id="IPR036163">
    <property type="entry name" value="HMA_dom_sf"/>
</dbReference>